<keyword evidence="2" id="KW-0328">Glycosyltransferase</keyword>
<dbReference type="SUPFAM" id="SSF53448">
    <property type="entry name" value="Nucleotide-diphospho-sugar transferases"/>
    <property type="match status" value="1"/>
</dbReference>
<keyword evidence="2" id="KW-0808">Transferase</keyword>
<dbReference type="CDD" id="cd04196">
    <property type="entry name" value="GT_2_like_d"/>
    <property type="match status" value="1"/>
</dbReference>
<dbReference type="Gene3D" id="3.90.550.10">
    <property type="entry name" value="Spore Coat Polysaccharide Biosynthesis Protein SpsA, Chain A"/>
    <property type="match status" value="1"/>
</dbReference>
<dbReference type="PANTHER" id="PTHR22916:SF3">
    <property type="entry name" value="UDP-GLCNAC:BETAGAL BETA-1,3-N-ACETYLGLUCOSAMINYLTRANSFERASE-LIKE PROTEIN 1"/>
    <property type="match status" value="1"/>
</dbReference>
<dbReference type="InterPro" id="IPR001173">
    <property type="entry name" value="Glyco_trans_2-like"/>
</dbReference>
<reference evidence="2 3" key="1">
    <citation type="journal article" date="2015" name="Genome Announc.">
        <title>Complete Genome Sequence of Microcystis aeruginosa NIES-2549, a Bloom-Forming Cyanobacterium from Lake Kasumigaura, Japan.</title>
        <authorList>
            <person name="Yamaguchi H."/>
            <person name="Suzuki S."/>
            <person name="Tanabe Y."/>
            <person name="Osana Y."/>
            <person name="Shimura Y."/>
            <person name="Ishida K."/>
            <person name="Kawachi M."/>
        </authorList>
    </citation>
    <scope>NUCLEOTIDE SEQUENCE [LARGE SCALE GENOMIC DNA]</scope>
    <source>
        <strain evidence="2 3">NIES-2549</strain>
    </source>
</reference>
<proteinExistence type="predicted"/>
<dbReference type="Pfam" id="PF00535">
    <property type="entry name" value="Glycos_transf_2"/>
    <property type="match status" value="1"/>
</dbReference>
<name>A0A0F6RLL1_MICAE</name>
<evidence type="ECO:0000313" key="3">
    <source>
        <dbReference type="Proteomes" id="UP000034103"/>
    </source>
</evidence>
<dbReference type="PATRIC" id="fig|1641812.3.peg.2201"/>
<protein>
    <submittedName>
        <fullName evidence="2">Alpha-L-Rha alpha-1,3-L-rhamnosyltransferase</fullName>
        <ecNumber evidence="2">2.4.1.-</ecNumber>
    </submittedName>
</protein>
<dbReference type="AlphaFoldDB" id="A0A0F6RLL1"/>
<feature type="domain" description="Glycosyltransferase 2-like" evidence="1">
    <location>
        <begin position="4"/>
        <end position="161"/>
    </location>
</feature>
<dbReference type="InterPro" id="IPR029044">
    <property type="entry name" value="Nucleotide-diphossugar_trans"/>
</dbReference>
<dbReference type="PANTHER" id="PTHR22916">
    <property type="entry name" value="GLYCOSYLTRANSFERASE"/>
    <property type="match status" value="1"/>
</dbReference>
<dbReference type="Proteomes" id="UP000034103">
    <property type="component" value="Chromosome"/>
</dbReference>
<dbReference type="EMBL" id="CP011304">
    <property type="protein sequence ID" value="AKE64478.1"/>
    <property type="molecule type" value="Genomic_DNA"/>
</dbReference>
<dbReference type="EC" id="2.4.1.-" evidence="2"/>
<dbReference type="GO" id="GO:0016758">
    <property type="term" value="F:hexosyltransferase activity"/>
    <property type="evidence" value="ECO:0007669"/>
    <property type="project" value="UniProtKB-ARBA"/>
</dbReference>
<evidence type="ECO:0000259" key="1">
    <source>
        <dbReference type="Pfam" id="PF00535"/>
    </source>
</evidence>
<gene>
    <name evidence="2" type="ORF">MYAER_2130</name>
</gene>
<evidence type="ECO:0000313" key="2">
    <source>
        <dbReference type="EMBL" id="AKE64478.1"/>
    </source>
</evidence>
<accession>A0A0F6RLL1</accession>
<dbReference type="RefSeq" id="WP_046662039.1">
    <property type="nucleotide sequence ID" value="NZ_CP011304.1"/>
</dbReference>
<dbReference type="HOGENOM" id="CLU_025996_2_2_3"/>
<organism evidence="2 3">
    <name type="scientific">Microcystis aeruginosa NIES-2549</name>
    <dbReference type="NCBI Taxonomy" id="1641812"/>
    <lineage>
        <taxon>Bacteria</taxon>
        <taxon>Bacillati</taxon>
        <taxon>Cyanobacteriota</taxon>
        <taxon>Cyanophyceae</taxon>
        <taxon>Oscillatoriophycideae</taxon>
        <taxon>Chroococcales</taxon>
        <taxon>Microcystaceae</taxon>
        <taxon>Microcystis</taxon>
    </lineage>
</organism>
<sequence length="245" mass="28536">MKISVCMATYNGSRFIEKQIQSILPQLSYNDELVIVDDCSSDQTVNLIHKFTDSRIKLWENTRNLGAIKNFEKSITNAEGDIIFLCDQDDIWCPDKISEFVNIFTQQKEVTLVISNLQVIDEDDNLIYDSQLISEFTAGMLPNLIKPRFRGCALAFRREMLNYFLPFPKDIPMHDMWIGLVNEIYGQTFYIDKPLIKYRRHSNNVTSDHHAAIIKVLKWRYSLFKNLAMVILKKTFICSGNTQFK</sequence>